<dbReference type="EMBL" id="CP104013">
    <property type="protein sequence ID" value="UYP44289.1"/>
    <property type="molecule type" value="Genomic_DNA"/>
</dbReference>
<comment type="subcellular location">
    <subcellularLocation>
        <location evidence="1">Cell membrane</location>
        <topology evidence="1">Multi-pass membrane protein</topology>
    </subcellularLocation>
</comment>
<feature type="transmembrane region" description="Helical" evidence="7">
    <location>
        <begin position="120"/>
        <end position="139"/>
    </location>
</feature>
<feature type="transmembrane region" description="Helical" evidence="7">
    <location>
        <begin position="12"/>
        <end position="31"/>
    </location>
</feature>
<dbReference type="Pfam" id="PF00924">
    <property type="entry name" value="MS_channel_2nd"/>
    <property type="match status" value="1"/>
</dbReference>
<keyword evidence="3" id="KW-1003">Cell membrane</keyword>
<evidence type="ECO:0000313" key="10">
    <source>
        <dbReference type="EMBL" id="UYP44289.1"/>
    </source>
</evidence>
<dbReference type="PANTHER" id="PTHR30566:SF5">
    <property type="entry name" value="MECHANOSENSITIVE ION CHANNEL PROTEIN 1, MITOCHONDRIAL-RELATED"/>
    <property type="match status" value="1"/>
</dbReference>
<proteinExistence type="inferred from homology"/>
<dbReference type="SUPFAM" id="SSF82689">
    <property type="entry name" value="Mechanosensitive channel protein MscS (YggB), C-terminal domain"/>
    <property type="match status" value="1"/>
</dbReference>
<evidence type="ECO:0008006" key="12">
    <source>
        <dbReference type="Google" id="ProtNLM"/>
    </source>
</evidence>
<name>A0ABY6HLA6_9ARCH</name>
<dbReference type="InterPro" id="IPR011066">
    <property type="entry name" value="MscS_channel_C_sf"/>
</dbReference>
<gene>
    <name evidence="10" type="ORF">NEF87_000574</name>
</gene>
<comment type="similarity">
    <text evidence="2">Belongs to the MscS (TC 1.A.23) family.</text>
</comment>
<evidence type="ECO:0000256" key="2">
    <source>
        <dbReference type="ARBA" id="ARBA00008017"/>
    </source>
</evidence>
<dbReference type="Gene3D" id="2.30.30.60">
    <property type="match status" value="1"/>
</dbReference>
<dbReference type="InterPro" id="IPR006685">
    <property type="entry name" value="MscS_channel_2nd"/>
</dbReference>
<evidence type="ECO:0000259" key="8">
    <source>
        <dbReference type="Pfam" id="PF00924"/>
    </source>
</evidence>
<evidence type="ECO:0000313" key="11">
    <source>
        <dbReference type="Proteomes" id="UP001208689"/>
    </source>
</evidence>
<evidence type="ECO:0000256" key="1">
    <source>
        <dbReference type="ARBA" id="ARBA00004651"/>
    </source>
</evidence>
<feature type="domain" description="Mechanosensitive ion channel transmembrane helices 2/3" evidence="9">
    <location>
        <begin position="126"/>
        <end position="163"/>
    </location>
</feature>
<dbReference type="SUPFAM" id="SSF50182">
    <property type="entry name" value="Sm-like ribonucleoproteins"/>
    <property type="match status" value="1"/>
</dbReference>
<protein>
    <recommendedName>
        <fullName evidence="12">Mechanosensitive ion channel family protein</fullName>
    </recommendedName>
</protein>
<keyword evidence="6 7" id="KW-0472">Membrane</keyword>
<evidence type="ECO:0000256" key="5">
    <source>
        <dbReference type="ARBA" id="ARBA00022989"/>
    </source>
</evidence>
<dbReference type="Proteomes" id="UP001208689">
    <property type="component" value="Chromosome"/>
</dbReference>
<feature type="transmembrane region" description="Helical" evidence="7">
    <location>
        <begin position="83"/>
        <end position="100"/>
    </location>
</feature>
<evidence type="ECO:0000256" key="3">
    <source>
        <dbReference type="ARBA" id="ARBA00022475"/>
    </source>
</evidence>
<feature type="transmembrane region" description="Helical" evidence="7">
    <location>
        <begin position="51"/>
        <end position="71"/>
    </location>
</feature>
<dbReference type="Pfam" id="PF21088">
    <property type="entry name" value="MS_channel_1st"/>
    <property type="match status" value="1"/>
</dbReference>
<dbReference type="SUPFAM" id="SSF82861">
    <property type="entry name" value="Mechanosensitive channel protein MscS (YggB), transmembrane region"/>
    <property type="match status" value="1"/>
</dbReference>
<dbReference type="PANTHER" id="PTHR30566">
    <property type="entry name" value="YNAI-RELATED MECHANOSENSITIVE ION CHANNEL"/>
    <property type="match status" value="1"/>
</dbReference>
<evidence type="ECO:0000256" key="6">
    <source>
        <dbReference type="ARBA" id="ARBA00023136"/>
    </source>
</evidence>
<keyword evidence="4 7" id="KW-0812">Transmembrane</keyword>
<reference evidence="10" key="1">
    <citation type="submission" date="2022-09" db="EMBL/GenBank/DDBJ databases">
        <title>Actin cytoskeleton and complex cell architecture in an #Asgard archaeon.</title>
        <authorList>
            <person name="Ponce Toledo R.I."/>
            <person name="Schleper C."/>
            <person name="Rodrigues Oliveira T."/>
            <person name="Wollweber F."/>
            <person name="Xu J."/>
            <person name="Rittmann S."/>
            <person name="Klingl A."/>
            <person name="Pilhofer M."/>
        </authorList>
    </citation>
    <scope>NUCLEOTIDE SEQUENCE</scope>
    <source>
        <strain evidence="10">B-35</strain>
    </source>
</reference>
<dbReference type="Gene3D" id="1.10.287.1260">
    <property type="match status" value="1"/>
</dbReference>
<dbReference type="InterPro" id="IPR010920">
    <property type="entry name" value="LSM_dom_sf"/>
</dbReference>
<keyword evidence="11" id="KW-1185">Reference proteome</keyword>
<dbReference type="InterPro" id="IPR011014">
    <property type="entry name" value="MscS_channel_TM-2"/>
</dbReference>
<sequence length="336" mass="38119">MLTINWDTLLEIEFLMKIGILVLSSIVIILISRKLIFKGENPQLTAMFRKFLFQIIILSSIVAILFFASSFEDETVKNTVVNIGKMLIFVMSSFIFSSLFETFLIRNQKYKQKLSKTPNILLKLGKFIIFIIAIMMLLSSFNIDITPLIATLGISSIAIGLAIKTPLESFLSGLYVIATKPVSIGDYIEIGGSKGFVDDIKWTGTRLRSYSNDYFFIPNIMFISSPITNYSLNNLPKSVSLKLGISQNEDINRVYSITKELADDIQKNSDFSDNSKDSAVLWENIGDFTIDLNIILKSKDFKTVSKLKDELVKRIMIKYQEENIDMPPPIHRIEKS</sequence>
<accession>A0ABY6HLA6</accession>
<keyword evidence="5 7" id="KW-1133">Transmembrane helix</keyword>
<evidence type="ECO:0000256" key="7">
    <source>
        <dbReference type="SAM" id="Phobius"/>
    </source>
</evidence>
<dbReference type="InterPro" id="IPR049142">
    <property type="entry name" value="MS_channel_1st"/>
</dbReference>
<evidence type="ECO:0000259" key="9">
    <source>
        <dbReference type="Pfam" id="PF21088"/>
    </source>
</evidence>
<feature type="domain" description="Mechanosensitive ion channel MscS" evidence="8">
    <location>
        <begin position="166"/>
        <end position="231"/>
    </location>
</feature>
<dbReference type="InterPro" id="IPR023408">
    <property type="entry name" value="MscS_beta-dom_sf"/>
</dbReference>
<organism evidence="10 11">
    <name type="scientific">Candidatus Lokiarchaeum ossiferum</name>
    <dbReference type="NCBI Taxonomy" id="2951803"/>
    <lineage>
        <taxon>Archaea</taxon>
        <taxon>Promethearchaeati</taxon>
        <taxon>Promethearchaeota</taxon>
        <taxon>Promethearchaeia</taxon>
        <taxon>Promethearchaeales</taxon>
        <taxon>Promethearchaeaceae</taxon>
        <taxon>Candidatus Lokiarchaeum</taxon>
    </lineage>
</organism>
<evidence type="ECO:0000256" key="4">
    <source>
        <dbReference type="ARBA" id="ARBA00022692"/>
    </source>
</evidence>
<dbReference type="Gene3D" id="3.30.70.100">
    <property type="match status" value="1"/>
</dbReference>